<comment type="caution">
    <text evidence="1">The sequence shown here is derived from an EMBL/GenBank/DDBJ whole genome shotgun (WGS) entry which is preliminary data.</text>
</comment>
<dbReference type="AlphaFoldDB" id="A0A2S5B255"/>
<dbReference type="Proteomes" id="UP000237144">
    <property type="component" value="Unassembled WGS sequence"/>
</dbReference>
<protein>
    <submittedName>
        <fullName evidence="1">Uncharacterized protein</fullName>
    </submittedName>
</protein>
<evidence type="ECO:0000313" key="1">
    <source>
        <dbReference type="EMBL" id="POY70850.1"/>
    </source>
</evidence>
<sequence>MSRRDTRTQPRALSEADELDLYLEKRDTWLSTEVRSSARQLILSNHASPMARLQQPVRPDAPWLQFLDGRYPLLLAYQAVERARQAEGPTSDSLDPLRKSFLHLTRELDRITIPVEYWSDRPHEALEGEGRHVRPVEGLAKLASAFAERSSSGRVDDTASAQRIMTELILQLGDPALGCDSLGCSDLDSSGQGLAGKEEDQSWV</sequence>
<organism evidence="1 2">
    <name type="scientific">Rhodotorula taiwanensis</name>
    <dbReference type="NCBI Taxonomy" id="741276"/>
    <lineage>
        <taxon>Eukaryota</taxon>
        <taxon>Fungi</taxon>
        <taxon>Dikarya</taxon>
        <taxon>Basidiomycota</taxon>
        <taxon>Pucciniomycotina</taxon>
        <taxon>Microbotryomycetes</taxon>
        <taxon>Sporidiobolales</taxon>
        <taxon>Sporidiobolaceae</taxon>
        <taxon>Rhodotorula</taxon>
    </lineage>
</organism>
<reference evidence="1 2" key="1">
    <citation type="journal article" date="2018" name="Front. Microbiol.">
        <title>Prospects for Fungal Bioremediation of Acidic Radioactive Waste Sites: Characterization and Genome Sequence of Rhodotorula taiwanensis MD1149.</title>
        <authorList>
            <person name="Tkavc R."/>
            <person name="Matrosova V.Y."/>
            <person name="Grichenko O.E."/>
            <person name="Gostincar C."/>
            <person name="Volpe R.P."/>
            <person name="Klimenkova P."/>
            <person name="Gaidamakova E.K."/>
            <person name="Zhou C.E."/>
            <person name="Stewart B.J."/>
            <person name="Lyman M.G."/>
            <person name="Malfatti S.A."/>
            <person name="Rubinfeld B."/>
            <person name="Courtot M."/>
            <person name="Singh J."/>
            <person name="Dalgard C.L."/>
            <person name="Hamilton T."/>
            <person name="Frey K.G."/>
            <person name="Gunde-Cimerman N."/>
            <person name="Dugan L."/>
            <person name="Daly M.J."/>
        </authorList>
    </citation>
    <scope>NUCLEOTIDE SEQUENCE [LARGE SCALE GENOMIC DNA]</scope>
    <source>
        <strain evidence="1 2">MD1149</strain>
    </source>
</reference>
<name>A0A2S5B255_9BASI</name>
<keyword evidence="2" id="KW-1185">Reference proteome</keyword>
<accession>A0A2S5B255</accession>
<proteinExistence type="predicted"/>
<gene>
    <name evidence="1" type="ORF">BMF94_6263</name>
</gene>
<dbReference type="EMBL" id="PJQD01000097">
    <property type="protein sequence ID" value="POY70850.1"/>
    <property type="molecule type" value="Genomic_DNA"/>
</dbReference>
<evidence type="ECO:0000313" key="2">
    <source>
        <dbReference type="Proteomes" id="UP000237144"/>
    </source>
</evidence>